<gene>
    <name evidence="3" type="ORF">RF11_06306</name>
</gene>
<evidence type="ECO:0000313" key="4">
    <source>
        <dbReference type="Proteomes" id="UP000031668"/>
    </source>
</evidence>
<protein>
    <submittedName>
        <fullName evidence="3">Uncharacterized protein</fullName>
    </submittedName>
</protein>
<comment type="caution">
    <text evidence="3">The sequence shown here is derived from an EMBL/GenBank/DDBJ whole genome shotgun (WGS) entry which is preliminary data.</text>
</comment>
<keyword evidence="2" id="KW-0812">Transmembrane</keyword>
<feature type="transmembrane region" description="Helical" evidence="2">
    <location>
        <begin position="31"/>
        <end position="57"/>
    </location>
</feature>
<name>A0A0C2IRP1_THEKT</name>
<evidence type="ECO:0000256" key="1">
    <source>
        <dbReference type="SAM" id="MobiDB-lite"/>
    </source>
</evidence>
<proteinExistence type="predicted"/>
<keyword evidence="4" id="KW-1185">Reference proteome</keyword>
<reference evidence="3 4" key="1">
    <citation type="journal article" date="2014" name="Genome Biol. Evol.">
        <title>The genome of the myxosporean Thelohanellus kitauei shows adaptations to nutrient acquisition within its fish host.</title>
        <authorList>
            <person name="Yang Y."/>
            <person name="Xiong J."/>
            <person name="Zhou Z."/>
            <person name="Huo F."/>
            <person name="Miao W."/>
            <person name="Ran C."/>
            <person name="Liu Y."/>
            <person name="Zhang J."/>
            <person name="Feng J."/>
            <person name="Wang M."/>
            <person name="Wang M."/>
            <person name="Wang L."/>
            <person name="Yao B."/>
        </authorList>
    </citation>
    <scope>NUCLEOTIDE SEQUENCE [LARGE SCALE GENOMIC DNA]</scope>
    <source>
        <strain evidence="3">Wuqing</strain>
    </source>
</reference>
<organism evidence="3 4">
    <name type="scientific">Thelohanellus kitauei</name>
    <name type="common">Myxosporean</name>
    <dbReference type="NCBI Taxonomy" id="669202"/>
    <lineage>
        <taxon>Eukaryota</taxon>
        <taxon>Metazoa</taxon>
        <taxon>Cnidaria</taxon>
        <taxon>Myxozoa</taxon>
        <taxon>Myxosporea</taxon>
        <taxon>Bivalvulida</taxon>
        <taxon>Platysporina</taxon>
        <taxon>Myxobolidae</taxon>
        <taxon>Thelohanellus</taxon>
    </lineage>
</organism>
<keyword evidence="2" id="KW-1133">Transmembrane helix</keyword>
<evidence type="ECO:0000256" key="2">
    <source>
        <dbReference type="SAM" id="Phobius"/>
    </source>
</evidence>
<sequence length="105" mass="11732">MNASTAFQSTTSEPPCLLNQYINMITENKCILGVVISVLLLLLLYVVVMLIFCFYCICHGRGFSRMFGKSGLSSQTEEMEDNKQTKLPEVGQENKLEPISTSNTE</sequence>
<dbReference type="AlphaFoldDB" id="A0A0C2IRP1"/>
<keyword evidence="2" id="KW-0472">Membrane</keyword>
<dbReference type="Proteomes" id="UP000031668">
    <property type="component" value="Unassembled WGS sequence"/>
</dbReference>
<feature type="compositionally biased region" description="Basic and acidic residues" evidence="1">
    <location>
        <begin position="81"/>
        <end position="96"/>
    </location>
</feature>
<accession>A0A0C2IRP1</accession>
<feature type="region of interest" description="Disordered" evidence="1">
    <location>
        <begin position="74"/>
        <end position="105"/>
    </location>
</feature>
<dbReference type="EMBL" id="JWZT01002965">
    <property type="protein sequence ID" value="KII68099.1"/>
    <property type="molecule type" value="Genomic_DNA"/>
</dbReference>
<evidence type="ECO:0000313" key="3">
    <source>
        <dbReference type="EMBL" id="KII68099.1"/>
    </source>
</evidence>